<evidence type="ECO:0000313" key="10">
    <source>
        <dbReference type="Proteomes" id="UP000824264"/>
    </source>
</evidence>
<evidence type="ECO:0000313" key="9">
    <source>
        <dbReference type="EMBL" id="HIW78931.1"/>
    </source>
</evidence>
<feature type="domain" description="YbhG-like alpha-helical hairpin" evidence="7">
    <location>
        <begin position="74"/>
        <end position="203"/>
    </location>
</feature>
<dbReference type="InterPro" id="IPR050465">
    <property type="entry name" value="UPF0194_transport"/>
</dbReference>
<name>A0A9D1U9X4_9BACT</name>
<evidence type="ECO:0000256" key="4">
    <source>
        <dbReference type="ARBA" id="ARBA00022764"/>
    </source>
</evidence>
<evidence type="ECO:0000256" key="2">
    <source>
        <dbReference type="ARBA" id="ARBA00010602"/>
    </source>
</evidence>
<dbReference type="Gene3D" id="2.40.30.170">
    <property type="match status" value="1"/>
</dbReference>
<dbReference type="InterPro" id="IPR058792">
    <property type="entry name" value="Beta-barrel_RND_2"/>
</dbReference>
<comment type="subcellular location">
    <subcellularLocation>
        <location evidence="1">Periplasm</location>
    </subcellularLocation>
</comment>
<dbReference type="Proteomes" id="UP000824264">
    <property type="component" value="Unassembled WGS sequence"/>
</dbReference>
<organism evidence="9 10">
    <name type="scientific">Candidatus Bilophila faecipullorum</name>
    <dbReference type="NCBI Taxonomy" id="2838482"/>
    <lineage>
        <taxon>Bacteria</taxon>
        <taxon>Pseudomonadati</taxon>
        <taxon>Thermodesulfobacteriota</taxon>
        <taxon>Desulfovibrionia</taxon>
        <taxon>Desulfovibrionales</taxon>
        <taxon>Desulfovibrionaceae</taxon>
        <taxon>Bilophila</taxon>
    </lineage>
</organism>
<feature type="domain" description="CusB-like beta-barrel" evidence="8">
    <location>
        <begin position="239"/>
        <end position="325"/>
    </location>
</feature>
<dbReference type="Pfam" id="PF25881">
    <property type="entry name" value="HH_YBHG"/>
    <property type="match status" value="1"/>
</dbReference>
<evidence type="ECO:0000256" key="1">
    <source>
        <dbReference type="ARBA" id="ARBA00004418"/>
    </source>
</evidence>
<evidence type="ECO:0000259" key="7">
    <source>
        <dbReference type="Pfam" id="PF25881"/>
    </source>
</evidence>
<proteinExistence type="inferred from homology"/>
<dbReference type="GO" id="GO:0042597">
    <property type="term" value="C:periplasmic space"/>
    <property type="evidence" value="ECO:0007669"/>
    <property type="project" value="UniProtKB-SubCell"/>
</dbReference>
<reference evidence="9" key="1">
    <citation type="journal article" date="2021" name="PeerJ">
        <title>Extensive microbial diversity within the chicken gut microbiome revealed by metagenomics and culture.</title>
        <authorList>
            <person name="Gilroy R."/>
            <person name="Ravi A."/>
            <person name="Getino M."/>
            <person name="Pursley I."/>
            <person name="Horton D.L."/>
            <person name="Alikhan N.F."/>
            <person name="Baker D."/>
            <person name="Gharbi K."/>
            <person name="Hall N."/>
            <person name="Watson M."/>
            <person name="Adriaenssens E.M."/>
            <person name="Foster-Nyarko E."/>
            <person name="Jarju S."/>
            <person name="Secka A."/>
            <person name="Antonio M."/>
            <person name="Oren A."/>
            <person name="Chaudhuri R.R."/>
            <person name="La Ragione R."/>
            <person name="Hildebrand F."/>
            <person name="Pallen M.J."/>
        </authorList>
    </citation>
    <scope>NUCLEOTIDE SEQUENCE</scope>
    <source>
        <strain evidence="9">ChiSxjej5B17-1746</strain>
    </source>
</reference>
<keyword evidence="3" id="KW-0732">Signal</keyword>
<dbReference type="SUPFAM" id="SSF111369">
    <property type="entry name" value="HlyD-like secretion proteins"/>
    <property type="match status" value="2"/>
</dbReference>
<dbReference type="EMBL" id="DXGI01000277">
    <property type="protein sequence ID" value="HIW78931.1"/>
    <property type="molecule type" value="Genomic_DNA"/>
</dbReference>
<keyword evidence="5 6" id="KW-0175">Coiled coil</keyword>
<evidence type="ECO:0000259" key="8">
    <source>
        <dbReference type="Pfam" id="PF25954"/>
    </source>
</evidence>
<sequence length="331" mass="36642">MWKRIILILVVLACLAGGAWWLYGDKRTPSDVLTLYGNVDIRQVDVAFRVGGRITELYKEEGDTVKAGEKLAQLDLQPLEYALSRAQAELAMQQAAYAQMLNGYRPEDVAQARASLEGAQAAFNNAAITLRRTENLRKQRALSQRELDDARSAYTEALSRRDAAQEQLRLMEAGYRAEEVMRQEAAVKAAEAAVHTASLNVSDTELFAPQDGVVLTRVHEVGAVVQPGQTVYAVTLNNPVWIRAYVTQPNLGHIRPGQEALLSIDATPGKTYRGFVGFISPTAEFTPKTVETKEVRNDLVFRFRVVAEDPDNVMRQGMPVTVTLRKDGGRP</sequence>
<dbReference type="PANTHER" id="PTHR32347">
    <property type="entry name" value="EFFLUX SYSTEM COMPONENT YKNX-RELATED"/>
    <property type="match status" value="1"/>
</dbReference>
<dbReference type="Gene3D" id="1.10.287.470">
    <property type="entry name" value="Helix hairpin bin"/>
    <property type="match status" value="1"/>
</dbReference>
<evidence type="ECO:0000256" key="5">
    <source>
        <dbReference type="ARBA" id="ARBA00023054"/>
    </source>
</evidence>
<dbReference type="Pfam" id="PF25954">
    <property type="entry name" value="Beta-barrel_RND_2"/>
    <property type="match status" value="1"/>
</dbReference>
<dbReference type="AlphaFoldDB" id="A0A9D1U9X4"/>
<evidence type="ECO:0000256" key="6">
    <source>
        <dbReference type="SAM" id="Coils"/>
    </source>
</evidence>
<accession>A0A9D1U9X4</accession>
<gene>
    <name evidence="9" type="primary">hlyD</name>
    <name evidence="9" type="ORF">H9874_07290</name>
</gene>
<protein>
    <submittedName>
        <fullName evidence="9">Secretion protein HlyD</fullName>
    </submittedName>
</protein>
<feature type="coiled-coil region" evidence="6">
    <location>
        <begin position="133"/>
        <end position="167"/>
    </location>
</feature>
<dbReference type="InterPro" id="IPR059052">
    <property type="entry name" value="HH_YbhG-like"/>
</dbReference>
<reference evidence="9" key="2">
    <citation type="submission" date="2021-04" db="EMBL/GenBank/DDBJ databases">
        <authorList>
            <person name="Gilroy R."/>
        </authorList>
    </citation>
    <scope>NUCLEOTIDE SEQUENCE</scope>
    <source>
        <strain evidence="9">ChiSxjej5B17-1746</strain>
    </source>
</reference>
<comment type="similarity">
    <text evidence="2">Belongs to the UPF0194 family.</text>
</comment>
<dbReference type="NCBIfam" id="NF002939">
    <property type="entry name" value="PRK03598.1"/>
    <property type="match status" value="1"/>
</dbReference>
<dbReference type="PANTHER" id="PTHR32347:SF29">
    <property type="entry name" value="UPF0194 MEMBRANE PROTEIN YBHG"/>
    <property type="match status" value="1"/>
</dbReference>
<keyword evidence="4" id="KW-0574">Periplasm</keyword>
<comment type="caution">
    <text evidence="9">The sequence shown here is derived from an EMBL/GenBank/DDBJ whole genome shotgun (WGS) entry which is preliminary data.</text>
</comment>
<dbReference type="Gene3D" id="2.40.50.100">
    <property type="match status" value="1"/>
</dbReference>
<evidence type="ECO:0000256" key="3">
    <source>
        <dbReference type="ARBA" id="ARBA00022729"/>
    </source>
</evidence>